<proteinExistence type="predicted"/>
<keyword evidence="2" id="KW-1185">Reference proteome</keyword>
<accession>A0ACB7SVF6</accession>
<evidence type="ECO:0000313" key="1">
    <source>
        <dbReference type="EMBL" id="KAH6939197.1"/>
    </source>
</evidence>
<dbReference type="EMBL" id="CM023482">
    <property type="protein sequence ID" value="KAH6939197.1"/>
    <property type="molecule type" value="Genomic_DNA"/>
</dbReference>
<evidence type="ECO:0000313" key="2">
    <source>
        <dbReference type="Proteomes" id="UP000821845"/>
    </source>
</evidence>
<comment type="caution">
    <text evidence="1">The sequence shown here is derived from an EMBL/GenBank/DDBJ whole genome shotgun (WGS) entry which is preliminary data.</text>
</comment>
<protein>
    <submittedName>
        <fullName evidence="1">Uncharacterized protein</fullName>
    </submittedName>
</protein>
<organism evidence="1 2">
    <name type="scientific">Hyalomma asiaticum</name>
    <name type="common">Tick</name>
    <dbReference type="NCBI Taxonomy" id="266040"/>
    <lineage>
        <taxon>Eukaryota</taxon>
        <taxon>Metazoa</taxon>
        <taxon>Ecdysozoa</taxon>
        <taxon>Arthropoda</taxon>
        <taxon>Chelicerata</taxon>
        <taxon>Arachnida</taxon>
        <taxon>Acari</taxon>
        <taxon>Parasitiformes</taxon>
        <taxon>Ixodida</taxon>
        <taxon>Ixodoidea</taxon>
        <taxon>Ixodidae</taxon>
        <taxon>Hyalomminae</taxon>
        <taxon>Hyalomma</taxon>
    </lineage>
</organism>
<gene>
    <name evidence="1" type="ORF">HPB50_016505</name>
</gene>
<reference evidence="1" key="1">
    <citation type="submission" date="2020-05" db="EMBL/GenBank/DDBJ databases">
        <title>Large-scale comparative analyses of tick genomes elucidate their genetic diversity and vector capacities.</title>
        <authorList>
            <person name="Jia N."/>
            <person name="Wang J."/>
            <person name="Shi W."/>
            <person name="Du L."/>
            <person name="Sun Y."/>
            <person name="Zhan W."/>
            <person name="Jiang J."/>
            <person name="Wang Q."/>
            <person name="Zhang B."/>
            <person name="Ji P."/>
            <person name="Sakyi L.B."/>
            <person name="Cui X."/>
            <person name="Yuan T."/>
            <person name="Jiang B."/>
            <person name="Yang W."/>
            <person name="Lam T.T.-Y."/>
            <person name="Chang Q."/>
            <person name="Ding S."/>
            <person name="Wang X."/>
            <person name="Zhu J."/>
            <person name="Ruan X."/>
            <person name="Zhao L."/>
            <person name="Wei J."/>
            <person name="Que T."/>
            <person name="Du C."/>
            <person name="Cheng J."/>
            <person name="Dai P."/>
            <person name="Han X."/>
            <person name="Huang E."/>
            <person name="Gao Y."/>
            <person name="Liu J."/>
            <person name="Shao H."/>
            <person name="Ye R."/>
            <person name="Li L."/>
            <person name="Wei W."/>
            <person name="Wang X."/>
            <person name="Wang C."/>
            <person name="Yang T."/>
            <person name="Huo Q."/>
            <person name="Li W."/>
            <person name="Guo W."/>
            <person name="Chen H."/>
            <person name="Zhou L."/>
            <person name="Ni X."/>
            <person name="Tian J."/>
            <person name="Zhou Y."/>
            <person name="Sheng Y."/>
            <person name="Liu T."/>
            <person name="Pan Y."/>
            <person name="Xia L."/>
            <person name="Li J."/>
            <person name="Zhao F."/>
            <person name="Cao W."/>
        </authorList>
    </citation>
    <scope>NUCLEOTIDE SEQUENCE</scope>
    <source>
        <strain evidence="1">Hyas-2018</strain>
    </source>
</reference>
<name>A0ACB7SVF6_HYAAI</name>
<dbReference type="Proteomes" id="UP000821845">
    <property type="component" value="Chromosome 2"/>
</dbReference>
<sequence>MSPLPCFGGVRRLRWACVWLRAFFLVASSSSSSLVVKSVARLVAAAGHLAALGFGELSTCRRFASKLGGGCFGKSACSNPEEEELNESEYGGSGDDDEERRTPLDGELSNDDEQSEGLPRYQPHNSGTNNGGNNGSVRSRQDDGSPVPLANNTGSSNHSSSTPPATSNGSTTPHAVGLSTEPRIPAPNAVVSSSPGPLRVLDSGPLSALAARAAAATGAAALPLPAAALSALSQTSAALFGMAAGAPHMMHLPPTLTPHTTAVSGAPQEPSKYAFEEHYGKHFSLSSLAAAWISDVAKPNGVSFHCCPAETEAQVCFERDERDCSVGRPHQQQQQQLGGTLSPNLSPLAAASSLRSGSCFACSAGADLRALCSCGL</sequence>